<evidence type="ECO:0000256" key="4">
    <source>
        <dbReference type="ARBA" id="ARBA00022618"/>
    </source>
</evidence>
<evidence type="ECO:0000256" key="15">
    <source>
        <dbReference type="ARBA" id="ARBA00047527"/>
    </source>
</evidence>
<dbReference type="AlphaFoldDB" id="M5JQT5"/>
<feature type="domain" description="Enolpyruvate transferase" evidence="16">
    <location>
        <begin position="8"/>
        <end position="66"/>
    </location>
</feature>
<dbReference type="Gene3D" id="3.65.10.10">
    <property type="entry name" value="Enolpyruvate transferase domain"/>
    <property type="match status" value="2"/>
</dbReference>
<gene>
    <name evidence="17" type="ORF">D584_07217</name>
</gene>
<dbReference type="InterPro" id="IPR036968">
    <property type="entry name" value="Enolpyruvate_Tfrase_sf"/>
</dbReference>
<sequence>MDRIKIVGGNKLNGIIPISGAKNAALPLMIASLLTDDTLTLENVPHLADVEQLIRILSNHGVDYSVNGRREHQNGAYSRTIHFTARNIVDTSS</sequence>
<evidence type="ECO:0000256" key="8">
    <source>
        <dbReference type="ARBA" id="ARBA00023306"/>
    </source>
</evidence>
<evidence type="ECO:0000313" key="18">
    <source>
        <dbReference type="Proteomes" id="UP000011971"/>
    </source>
</evidence>
<dbReference type="GO" id="GO:0009252">
    <property type="term" value="P:peptidoglycan biosynthetic process"/>
    <property type="evidence" value="ECO:0007669"/>
    <property type="project" value="UniProtKB-KW"/>
</dbReference>
<dbReference type="EC" id="2.5.1.7" evidence="11"/>
<dbReference type="PATRIC" id="fig|1234597.4.peg.1503"/>
<name>M5JQT5_9HYPH</name>
<evidence type="ECO:0000256" key="11">
    <source>
        <dbReference type="ARBA" id="ARBA00039108"/>
    </source>
</evidence>
<dbReference type="GO" id="GO:0008760">
    <property type="term" value="F:UDP-N-acetylglucosamine 1-carboxyvinyltransferase activity"/>
    <property type="evidence" value="ECO:0007669"/>
    <property type="project" value="UniProtKB-EC"/>
</dbReference>
<dbReference type="InterPro" id="IPR013792">
    <property type="entry name" value="RNA3'P_cycl/enolpyr_Trfase_a/b"/>
</dbReference>
<dbReference type="SUPFAM" id="SSF55205">
    <property type="entry name" value="EPT/RTPC-like"/>
    <property type="match status" value="1"/>
</dbReference>
<proteinExistence type="inferred from homology"/>
<evidence type="ECO:0000259" key="16">
    <source>
        <dbReference type="Pfam" id="PF00275"/>
    </source>
</evidence>
<dbReference type="PANTHER" id="PTHR43783">
    <property type="entry name" value="UDP-N-ACETYLGLUCOSAMINE 1-CARBOXYVINYLTRANSFERASE"/>
    <property type="match status" value="1"/>
</dbReference>
<evidence type="ECO:0000313" key="17">
    <source>
        <dbReference type="EMBL" id="ELT49997.1"/>
    </source>
</evidence>
<dbReference type="InterPro" id="IPR050068">
    <property type="entry name" value="MurA_subfamily"/>
</dbReference>
<dbReference type="GO" id="GO:0008360">
    <property type="term" value="P:regulation of cell shape"/>
    <property type="evidence" value="ECO:0007669"/>
    <property type="project" value="UniProtKB-KW"/>
</dbReference>
<evidence type="ECO:0000256" key="14">
    <source>
        <dbReference type="ARBA" id="ARBA00042842"/>
    </source>
</evidence>
<keyword evidence="5 17" id="KW-0808">Transferase</keyword>
<comment type="similarity">
    <text evidence="10">Belongs to the EPSP synthase family. MurA subfamily.</text>
</comment>
<dbReference type="GO" id="GO:0005737">
    <property type="term" value="C:cytoplasm"/>
    <property type="evidence" value="ECO:0007669"/>
    <property type="project" value="UniProtKB-SubCell"/>
</dbReference>
<keyword evidence="3" id="KW-0963">Cytoplasm</keyword>
<keyword evidence="4" id="KW-0132">Cell division</keyword>
<keyword evidence="8" id="KW-0131">Cell cycle</keyword>
<reference evidence="17 18" key="1">
    <citation type="journal article" date="2013" name="Gut Pathog.">
        <title>Draft genome of Ochrobactrum intermedium strain M86 isolated from non-ulcer dyspeptic individual from India.</title>
        <authorList>
            <person name="Kulkarni G."/>
            <person name="Dhotre D."/>
            <person name="Dharne M."/>
            <person name="Shetty S."/>
            <person name="Chowdhury S."/>
            <person name="Misra V."/>
            <person name="Misra S."/>
            <person name="Patole M."/>
            <person name="Shouche Y."/>
        </authorList>
    </citation>
    <scope>NUCLEOTIDE SEQUENCE [LARGE SCALE GENOMIC DNA]</scope>
    <source>
        <strain evidence="17 18">M86</strain>
    </source>
</reference>
<comment type="catalytic activity">
    <reaction evidence="15">
        <text>phosphoenolpyruvate + UDP-N-acetyl-alpha-D-glucosamine = UDP-N-acetyl-3-O-(1-carboxyvinyl)-alpha-D-glucosamine + phosphate</text>
        <dbReference type="Rhea" id="RHEA:18681"/>
        <dbReference type="ChEBI" id="CHEBI:43474"/>
        <dbReference type="ChEBI" id="CHEBI:57705"/>
        <dbReference type="ChEBI" id="CHEBI:58702"/>
        <dbReference type="ChEBI" id="CHEBI:68483"/>
        <dbReference type="EC" id="2.5.1.7"/>
    </reaction>
</comment>
<evidence type="ECO:0000256" key="7">
    <source>
        <dbReference type="ARBA" id="ARBA00022984"/>
    </source>
</evidence>
<evidence type="ECO:0000256" key="13">
    <source>
        <dbReference type="ARBA" id="ARBA00042443"/>
    </source>
</evidence>
<dbReference type="Pfam" id="PF00275">
    <property type="entry name" value="EPSP_synthase"/>
    <property type="match status" value="1"/>
</dbReference>
<dbReference type="Proteomes" id="UP000011971">
    <property type="component" value="Unassembled WGS sequence"/>
</dbReference>
<comment type="subcellular location">
    <subcellularLocation>
        <location evidence="1">Cytoplasm</location>
    </subcellularLocation>
</comment>
<evidence type="ECO:0000256" key="1">
    <source>
        <dbReference type="ARBA" id="ARBA00004496"/>
    </source>
</evidence>
<keyword evidence="9" id="KW-0961">Cell wall biogenesis/degradation</keyword>
<keyword evidence="6" id="KW-0133">Cell shape</keyword>
<evidence type="ECO:0000256" key="12">
    <source>
        <dbReference type="ARBA" id="ARBA00039754"/>
    </source>
</evidence>
<evidence type="ECO:0000256" key="5">
    <source>
        <dbReference type="ARBA" id="ARBA00022679"/>
    </source>
</evidence>
<keyword evidence="7" id="KW-0573">Peptidoglycan synthesis</keyword>
<evidence type="ECO:0000256" key="3">
    <source>
        <dbReference type="ARBA" id="ARBA00022490"/>
    </source>
</evidence>
<organism evidence="17 18">
    <name type="scientific">Brucella intermedia M86</name>
    <dbReference type="NCBI Taxonomy" id="1234597"/>
    <lineage>
        <taxon>Bacteria</taxon>
        <taxon>Pseudomonadati</taxon>
        <taxon>Pseudomonadota</taxon>
        <taxon>Alphaproteobacteria</taxon>
        <taxon>Hyphomicrobiales</taxon>
        <taxon>Brucellaceae</taxon>
        <taxon>Brucella/Ochrobactrum group</taxon>
        <taxon>Brucella</taxon>
    </lineage>
</organism>
<comment type="pathway">
    <text evidence="2">Cell wall biogenesis; peptidoglycan biosynthesis.</text>
</comment>
<accession>M5JQT5</accession>
<dbReference type="InterPro" id="IPR001986">
    <property type="entry name" value="Enolpyruvate_Tfrase_dom"/>
</dbReference>
<dbReference type="GO" id="GO:0051301">
    <property type="term" value="P:cell division"/>
    <property type="evidence" value="ECO:0007669"/>
    <property type="project" value="UniProtKB-KW"/>
</dbReference>
<dbReference type="EMBL" id="AOGE01000014">
    <property type="protein sequence ID" value="ELT49997.1"/>
    <property type="molecule type" value="Genomic_DNA"/>
</dbReference>
<evidence type="ECO:0000256" key="2">
    <source>
        <dbReference type="ARBA" id="ARBA00004752"/>
    </source>
</evidence>
<comment type="caution">
    <text evidence="17">The sequence shown here is derived from an EMBL/GenBank/DDBJ whole genome shotgun (WGS) entry which is preliminary data.</text>
</comment>
<dbReference type="PANTHER" id="PTHR43783:SF1">
    <property type="entry name" value="UDP-N-ACETYLGLUCOSAMINE 1-CARBOXYVINYLTRANSFERASE"/>
    <property type="match status" value="1"/>
</dbReference>
<protein>
    <recommendedName>
        <fullName evidence="12">UDP-N-acetylglucosamine 1-carboxyvinyltransferase</fullName>
        <ecNumber evidence="11">2.5.1.7</ecNumber>
    </recommendedName>
    <alternativeName>
        <fullName evidence="13">Enoylpyruvate transferase</fullName>
    </alternativeName>
    <alternativeName>
        <fullName evidence="14">UDP-N-acetylglucosamine enolpyruvyl transferase</fullName>
    </alternativeName>
</protein>
<evidence type="ECO:0000256" key="6">
    <source>
        <dbReference type="ARBA" id="ARBA00022960"/>
    </source>
</evidence>
<evidence type="ECO:0000256" key="9">
    <source>
        <dbReference type="ARBA" id="ARBA00023316"/>
    </source>
</evidence>
<evidence type="ECO:0000256" key="10">
    <source>
        <dbReference type="ARBA" id="ARBA00038367"/>
    </source>
</evidence>
<dbReference type="GO" id="GO:0071555">
    <property type="term" value="P:cell wall organization"/>
    <property type="evidence" value="ECO:0007669"/>
    <property type="project" value="UniProtKB-KW"/>
</dbReference>